<dbReference type="Proteomes" id="UP001059041">
    <property type="component" value="Linkage Group LG14"/>
</dbReference>
<dbReference type="SMART" id="SM00369">
    <property type="entry name" value="LRR_TYP"/>
    <property type="match status" value="6"/>
</dbReference>
<evidence type="ECO:0000256" key="5">
    <source>
        <dbReference type="ARBA" id="ARBA00023157"/>
    </source>
</evidence>
<feature type="compositionally biased region" description="Polar residues" evidence="6">
    <location>
        <begin position="544"/>
        <end position="554"/>
    </location>
</feature>
<dbReference type="Gene3D" id="2.60.40.10">
    <property type="entry name" value="Immunoglobulins"/>
    <property type="match status" value="1"/>
</dbReference>
<evidence type="ECO:0000259" key="9">
    <source>
        <dbReference type="PROSITE" id="PS50835"/>
    </source>
</evidence>
<dbReference type="Pfam" id="PF13855">
    <property type="entry name" value="LRR_8"/>
    <property type="match status" value="2"/>
</dbReference>
<keyword evidence="2" id="KW-0433">Leucine-rich repeat</keyword>
<evidence type="ECO:0000313" key="10">
    <source>
        <dbReference type="EMBL" id="KAI7800721.1"/>
    </source>
</evidence>
<feature type="transmembrane region" description="Helical" evidence="7">
    <location>
        <begin position="422"/>
        <end position="448"/>
    </location>
</feature>
<feature type="domain" description="Ig-like" evidence="9">
    <location>
        <begin position="287"/>
        <end position="360"/>
    </location>
</feature>
<keyword evidence="7" id="KW-0812">Transmembrane</keyword>
<dbReference type="PROSITE" id="PS51450">
    <property type="entry name" value="LRR"/>
    <property type="match status" value="1"/>
</dbReference>
<evidence type="ECO:0000256" key="7">
    <source>
        <dbReference type="SAM" id="Phobius"/>
    </source>
</evidence>
<dbReference type="PROSITE" id="PS50835">
    <property type="entry name" value="IG_LIKE"/>
    <property type="match status" value="1"/>
</dbReference>
<keyword evidence="5" id="KW-1015">Disulfide bond</keyword>
<keyword evidence="4" id="KW-0677">Repeat</keyword>
<protein>
    <submittedName>
        <fullName evidence="10">Leucine-rich repeat and fibronectin type III domain-containing protein 1-like protein-like</fullName>
    </submittedName>
</protein>
<dbReference type="FunFam" id="3.80.10.10:FF:000016">
    <property type="entry name" value="Leucine-rich repeat and fibronectin type III domain-containing protein 1"/>
    <property type="match status" value="1"/>
</dbReference>
<feature type="signal peptide" evidence="8">
    <location>
        <begin position="1"/>
        <end position="17"/>
    </location>
</feature>
<evidence type="ECO:0000256" key="4">
    <source>
        <dbReference type="ARBA" id="ARBA00022737"/>
    </source>
</evidence>
<evidence type="ECO:0000256" key="1">
    <source>
        <dbReference type="ARBA" id="ARBA00004479"/>
    </source>
</evidence>
<dbReference type="Pfam" id="PF13927">
    <property type="entry name" value="Ig_3"/>
    <property type="match status" value="1"/>
</dbReference>
<keyword evidence="7" id="KW-1133">Transmembrane helix</keyword>
<dbReference type="InterPro" id="IPR000483">
    <property type="entry name" value="Cys-rich_flank_reg_C"/>
</dbReference>
<evidence type="ECO:0000256" key="6">
    <source>
        <dbReference type="SAM" id="MobiDB-lite"/>
    </source>
</evidence>
<dbReference type="SUPFAM" id="SSF48726">
    <property type="entry name" value="Immunoglobulin"/>
    <property type="match status" value="1"/>
</dbReference>
<dbReference type="InterPro" id="IPR036179">
    <property type="entry name" value="Ig-like_dom_sf"/>
</dbReference>
<comment type="subcellular location">
    <subcellularLocation>
        <location evidence="1">Membrane</location>
        <topology evidence="1">Single-pass type I membrane protein</topology>
    </subcellularLocation>
</comment>
<dbReference type="SMART" id="SM00408">
    <property type="entry name" value="IGc2"/>
    <property type="match status" value="1"/>
</dbReference>
<dbReference type="Gene3D" id="3.80.10.10">
    <property type="entry name" value="Ribonuclease Inhibitor"/>
    <property type="match status" value="2"/>
</dbReference>
<feature type="compositionally biased region" description="Polar residues" evidence="6">
    <location>
        <begin position="464"/>
        <end position="488"/>
    </location>
</feature>
<dbReference type="PANTHER" id="PTHR45842">
    <property type="entry name" value="SYNAPTIC ADHESION-LIKE MOLECULE SALM"/>
    <property type="match status" value="1"/>
</dbReference>
<dbReference type="InterPro" id="IPR003599">
    <property type="entry name" value="Ig_sub"/>
</dbReference>
<reference evidence="10" key="1">
    <citation type="submission" date="2021-02" db="EMBL/GenBank/DDBJ databases">
        <title>Comparative genomics reveals that relaxation of natural selection precedes convergent phenotypic evolution of cavefish.</title>
        <authorList>
            <person name="Peng Z."/>
        </authorList>
    </citation>
    <scope>NUCLEOTIDE SEQUENCE</scope>
    <source>
        <tissue evidence="10">Muscle</tissue>
    </source>
</reference>
<keyword evidence="7" id="KW-0472">Membrane</keyword>
<dbReference type="SMART" id="SM00082">
    <property type="entry name" value="LRRCT"/>
    <property type="match status" value="1"/>
</dbReference>
<evidence type="ECO:0000256" key="2">
    <source>
        <dbReference type="ARBA" id="ARBA00022614"/>
    </source>
</evidence>
<keyword evidence="11" id="KW-1185">Reference proteome</keyword>
<dbReference type="AlphaFoldDB" id="A0A9W7TQH9"/>
<dbReference type="EMBL" id="JAFHDT010000014">
    <property type="protein sequence ID" value="KAI7800721.1"/>
    <property type="molecule type" value="Genomic_DNA"/>
</dbReference>
<dbReference type="PANTHER" id="PTHR45842:SF20">
    <property type="entry name" value="LEUCINE-RICH REPEAT AND FIBRONECTIN TYPE III DOMAIN-CONTAINING PROTEIN 1-LIKE PROTEIN"/>
    <property type="match status" value="1"/>
</dbReference>
<evidence type="ECO:0000256" key="3">
    <source>
        <dbReference type="ARBA" id="ARBA00022729"/>
    </source>
</evidence>
<gene>
    <name evidence="10" type="ORF">IRJ41_010668</name>
</gene>
<evidence type="ECO:0000313" key="11">
    <source>
        <dbReference type="Proteomes" id="UP001059041"/>
    </source>
</evidence>
<evidence type="ECO:0000256" key="8">
    <source>
        <dbReference type="SAM" id="SignalP"/>
    </source>
</evidence>
<organism evidence="10 11">
    <name type="scientific">Triplophysa rosa</name>
    <name type="common">Cave loach</name>
    <dbReference type="NCBI Taxonomy" id="992332"/>
    <lineage>
        <taxon>Eukaryota</taxon>
        <taxon>Metazoa</taxon>
        <taxon>Chordata</taxon>
        <taxon>Craniata</taxon>
        <taxon>Vertebrata</taxon>
        <taxon>Euteleostomi</taxon>
        <taxon>Actinopterygii</taxon>
        <taxon>Neopterygii</taxon>
        <taxon>Teleostei</taxon>
        <taxon>Ostariophysi</taxon>
        <taxon>Cypriniformes</taxon>
        <taxon>Nemacheilidae</taxon>
        <taxon>Triplophysa</taxon>
    </lineage>
</organism>
<feature type="chain" id="PRO_5040969624" evidence="8">
    <location>
        <begin position="18"/>
        <end position="590"/>
    </location>
</feature>
<dbReference type="InterPro" id="IPR003591">
    <property type="entry name" value="Leu-rich_rpt_typical-subtyp"/>
</dbReference>
<dbReference type="GO" id="GO:0016020">
    <property type="term" value="C:membrane"/>
    <property type="evidence" value="ECO:0007669"/>
    <property type="project" value="UniProtKB-SubCell"/>
</dbReference>
<feature type="non-terminal residue" evidence="10">
    <location>
        <position position="1"/>
    </location>
</feature>
<dbReference type="SUPFAM" id="SSF52058">
    <property type="entry name" value="L domain-like"/>
    <property type="match status" value="1"/>
</dbReference>
<dbReference type="InterPro" id="IPR007110">
    <property type="entry name" value="Ig-like_dom"/>
</dbReference>
<dbReference type="InterPro" id="IPR032675">
    <property type="entry name" value="LRR_dom_sf"/>
</dbReference>
<dbReference type="InterPro" id="IPR001611">
    <property type="entry name" value="Leu-rich_rpt"/>
</dbReference>
<dbReference type="InterPro" id="IPR050467">
    <property type="entry name" value="LRFN"/>
</dbReference>
<accession>A0A9W7TQH9</accession>
<comment type="caution">
    <text evidence="10">The sequence shown here is derived from an EMBL/GenBank/DDBJ whole genome shotgun (WGS) entry which is preliminary data.</text>
</comment>
<feature type="region of interest" description="Disordered" evidence="6">
    <location>
        <begin position="463"/>
        <end position="570"/>
    </location>
</feature>
<sequence length="590" mass="65527">MERLIFSLLVLAVSASGQLCPKRCMCQNLSPSLAILCAKTGLLFVPMVIDRRTVELRLTENFITAVRRRDFANMTSLLHLTLSRNTISQIMPYTFADLKKLRALHLDSNRLSVVTDDHFRGLNNLRHLILANNQLHNISLHAFNDFLGTLEDLDLSYNNLVEIPWETIGRLTNVNTLNMDHNLIEHVPLGVFSNLHKLARLDMTSNKLKKIPPDPLFLRIPVYAKSKGSPLSSLVLSFGGNPLHCNCELLWLRRLTREDDLETCASPPDLTAKYFWTIPEEEFICDPPVITRKSPKTFAMEGQPTSLKCKANGDPDPDVHWISPEGRLISNTSRTLSFSNGSLEINITSLKDTGVFTCIAMIPSTSYDFMVRDLVSGREYDLCVLAVYDDGVTSLTTTRQVGCVTFVTETEYSQCQSLRSHFLGGTMIIIIGGIIVASVLVFIIILMIRYKVYSHHGGDPGKGTTMTNVRSQTNGGQASGQVPCSSSKIVEGQDGTGAGSAGAAASLKEPDMTVQISEMTSEEVVSPTQSHQRRTSIELRRRPSLSSKEGTSFEASGDMASPQVSDEKKERRYYRKICITLHPFNHANRT</sequence>
<dbReference type="InterPro" id="IPR003598">
    <property type="entry name" value="Ig_sub2"/>
</dbReference>
<dbReference type="SMART" id="SM00409">
    <property type="entry name" value="IG"/>
    <property type="match status" value="1"/>
</dbReference>
<name>A0A9W7TQH9_TRIRA</name>
<proteinExistence type="predicted"/>
<dbReference type="FunFam" id="3.80.10.10:FF:000019">
    <property type="entry name" value="leucine-rich repeat and fibronectin type III domain-containing protein 1"/>
    <property type="match status" value="1"/>
</dbReference>
<dbReference type="InterPro" id="IPR013783">
    <property type="entry name" value="Ig-like_fold"/>
</dbReference>
<keyword evidence="3 8" id="KW-0732">Signal</keyword>